<dbReference type="STRING" id="1715693.PH7735_02577"/>
<evidence type="ECO:0000259" key="2">
    <source>
        <dbReference type="PROSITE" id="PS51782"/>
    </source>
</evidence>
<dbReference type="InterPro" id="IPR036779">
    <property type="entry name" value="LysM_dom_sf"/>
</dbReference>
<dbReference type="SMART" id="SM00257">
    <property type="entry name" value="LysM"/>
    <property type="match status" value="1"/>
</dbReference>
<evidence type="ECO:0000256" key="1">
    <source>
        <dbReference type="SAM" id="MobiDB-lite"/>
    </source>
</evidence>
<accession>A0A0P1IKM0</accession>
<feature type="region of interest" description="Disordered" evidence="1">
    <location>
        <begin position="187"/>
        <end position="206"/>
    </location>
</feature>
<dbReference type="PROSITE" id="PS51782">
    <property type="entry name" value="LYSM"/>
    <property type="match status" value="1"/>
</dbReference>
<dbReference type="InterPro" id="IPR013783">
    <property type="entry name" value="Ig-like_fold"/>
</dbReference>
<feature type="domain" description="LysM" evidence="2">
    <location>
        <begin position="415"/>
        <end position="464"/>
    </location>
</feature>
<dbReference type="Gene3D" id="3.10.350.10">
    <property type="entry name" value="LysM domain"/>
    <property type="match status" value="1"/>
</dbReference>
<feature type="compositionally biased region" description="Low complexity" evidence="1">
    <location>
        <begin position="196"/>
        <end position="206"/>
    </location>
</feature>
<dbReference type="Proteomes" id="UP000051870">
    <property type="component" value="Unassembled WGS sequence"/>
</dbReference>
<dbReference type="InterPro" id="IPR052196">
    <property type="entry name" value="Bact_Kbp"/>
</dbReference>
<dbReference type="Pfam" id="PF01476">
    <property type="entry name" value="LysM"/>
    <property type="match status" value="1"/>
</dbReference>
<sequence length="466" mass="49120">MIGGGVVVVAAVTVAAVSGVFSPSEPVPPVVETAQPVVATPPQPLQPEPKPEPVPEKEVAEVIRPSFDVVRVETDGNTLIAGQGAQSLPVKILMDGAELIATETDASGKFVSFVELAPSDNPRVLSLVQKGADGDVTSEETIIIAPTPKAVVPEPTVETVADETETQIAETAAVAKESVEDEVAKVTSSAEEEVSQQEVTSTTSSDVDVVEQVAEQVETAQEAVQEQVQSLAEVAEAETGVTEENPVTETAGQMETEAAEVALAEPEPAPTQDVPQAAAEVVVSPTVLKADADGITVLQAPVAENAAPEIMSTVALDAITYSDKGEVELSGRANNSGFVRVYLDNKPITSSKVAADGNWRTELPDVDTGIYTLRVDQVDDAGAVTSRIETPFKREDDATVEANQQQSATQATSVRVVTVQPGSTLWAIASERYGEGLMYVRVFEANRDRIRDPDLIYPGQIFEIPE</sequence>
<dbReference type="AlphaFoldDB" id="A0A0P1IKM0"/>
<dbReference type="CDD" id="cd00118">
    <property type="entry name" value="LysM"/>
    <property type="match status" value="1"/>
</dbReference>
<protein>
    <submittedName>
        <fullName evidence="3">LysM domain/BON superfamily protein</fullName>
    </submittedName>
</protein>
<organism evidence="3 4">
    <name type="scientific">Shimia thalassica</name>
    <dbReference type="NCBI Taxonomy" id="1715693"/>
    <lineage>
        <taxon>Bacteria</taxon>
        <taxon>Pseudomonadati</taxon>
        <taxon>Pseudomonadota</taxon>
        <taxon>Alphaproteobacteria</taxon>
        <taxon>Rhodobacterales</taxon>
        <taxon>Roseobacteraceae</taxon>
    </lineage>
</organism>
<gene>
    <name evidence="3" type="ORF">PH7735_02577</name>
</gene>
<evidence type="ECO:0000313" key="3">
    <source>
        <dbReference type="EMBL" id="CUK02399.1"/>
    </source>
</evidence>
<dbReference type="InterPro" id="IPR018392">
    <property type="entry name" value="LysM"/>
</dbReference>
<name>A0A0P1IKM0_9RHOB</name>
<evidence type="ECO:0000313" key="4">
    <source>
        <dbReference type="Proteomes" id="UP000051870"/>
    </source>
</evidence>
<dbReference type="PANTHER" id="PTHR34700:SF4">
    <property type="entry name" value="PHAGE-LIKE ELEMENT PBSX PROTEIN XKDP"/>
    <property type="match status" value="1"/>
</dbReference>
<reference evidence="4" key="1">
    <citation type="submission" date="2015-09" db="EMBL/GenBank/DDBJ databases">
        <authorList>
            <person name="Rodrigo-Torres Lidia"/>
            <person name="Arahal R.David."/>
        </authorList>
    </citation>
    <scope>NUCLEOTIDE SEQUENCE [LARGE SCALE GENOMIC DNA]</scope>
    <source>
        <strain evidence="4">CECT 7735</strain>
    </source>
</reference>
<dbReference type="EMBL" id="CYTW01000002">
    <property type="protein sequence ID" value="CUK02399.1"/>
    <property type="molecule type" value="Genomic_DNA"/>
</dbReference>
<dbReference type="Gene3D" id="2.60.40.10">
    <property type="entry name" value="Immunoglobulins"/>
    <property type="match status" value="1"/>
</dbReference>
<proteinExistence type="predicted"/>
<keyword evidence="4" id="KW-1185">Reference proteome</keyword>
<dbReference type="PANTHER" id="PTHR34700">
    <property type="entry name" value="POTASSIUM BINDING PROTEIN KBP"/>
    <property type="match status" value="1"/>
</dbReference>